<dbReference type="AlphaFoldDB" id="A0A853JI87"/>
<dbReference type="RefSeq" id="WP_180492837.1">
    <property type="nucleotide sequence ID" value="NZ_JACCKS010000002.1"/>
</dbReference>
<evidence type="ECO:0000259" key="1">
    <source>
        <dbReference type="Pfam" id="PF13175"/>
    </source>
</evidence>
<protein>
    <submittedName>
        <fullName evidence="2">AAA family ATPase</fullName>
    </submittedName>
</protein>
<dbReference type="PANTHER" id="PTHR43581:SF2">
    <property type="entry name" value="EXCINUCLEASE ATPASE SUBUNIT"/>
    <property type="match status" value="1"/>
</dbReference>
<sequence length="365" mass="43967">MFFSRLNYEKISFFSNVDDKPISIEKKGQEIIINGFEINVNDLQGEIIKRFRRPYYYRIDESKWIDRRTDEIISKDEIIQSYIQNSYIDEEIEIQSTEFLKLREKVKNYSGETKFIREQRLLRERVHGRNEKQTVNVIDELPDQFKKKINMVSNIYSSEANKLDSSYPNRLFETKKGITKEEYTKYLKYMNEKFEKLNKYNISDIKILGKQVKFLEEHSKALKVYFSDFEKKYKVFEELIEQLDLFTDIINSRLKFKDIRISRDEGIVVYRSNTDEQLRLDQLSSGEKQEIILFYELIFESDKNIHLLIDEPEISLHIEWQLRFMDDLLRIAEKKKFKVTVATHSPQIINNHWDIQIDLGEMYGN</sequence>
<feature type="domain" description="Endonuclease GajA/Old nuclease/RecF-like AAA" evidence="1">
    <location>
        <begin position="16"/>
        <end position="349"/>
    </location>
</feature>
<evidence type="ECO:0000313" key="3">
    <source>
        <dbReference type="Proteomes" id="UP000586254"/>
    </source>
</evidence>
<dbReference type="Proteomes" id="UP000586254">
    <property type="component" value="Unassembled WGS sequence"/>
</dbReference>
<organism evidence="2 3">
    <name type="scientific">Eubacterium callanderi</name>
    <dbReference type="NCBI Taxonomy" id="53442"/>
    <lineage>
        <taxon>Bacteria</taxon>
        <taxon>Bacillati</taxon>
        <taxon>Bacillota</taxon>
        <taxon>Clostridia</taxon>
        <taxon>Eubacteriales</taxon>
        <taxon>Eubacteriaceae</taxon>
        <taxon>Eubacterium</taxon>
    </lineage>
</organism>
<dbReference type="InterPro" id="IPR027417">
    <property type="entry name" value="P-loop_NTPase"/>
</dbReference>
<comment type="caution">
    <text evidence="2">The sequence shown here is derived from an EMBL/GenBank/DDBJ whole genome shotgun (WGS) entry which is preliminary data.</text>
</comment>
<dbReference type="InterPro" id="IPR041685">
    <property type="entry name" value="AAA_GajA/Old/RecF-like"/>
</dbReference>
<dbReference type="PANTHER" id="PTHR43581">
    <property type="entry name" value="ATP/GTP PHOSPHATASE"/>
    <property type="match status" value="1"/>
</dbReference>
<proteinExistence type="predicted"/>
<dbReference type="Gene3D" id="3.40.50.300">
    <property type="entry name" value="P-loop containing nucleotide triphosphate hydrolases"/>
    <property type="match status" value="1"/>
</dbReference>
<dbReference type="SUPFAM" id="SSF52540">
    <property type="entry name" value="P-loop containing nucleoside triphosphate hydrolases"/>
    <property type="match status" value="1"/>
</dbReference>
<name>A0A853JI87_9FIRM</name>
<reference evidence="2 3" key="1">
    <citation type="submission" date="2020-07" db="EMBL/GenBank/DDBJ databases">
        <title>Organ Donor 1.</title>
        <authorList>
            <person name="Marsh A.J."/>
            <person name="Azcarate-Peril M.A."/>
        </authorList>
    </citation>
    <scope>NUCLEOTIDE SEQUENCE [LARGE SCALE GENOMIC DNA]</scope>
    <source>
        <strain evidence="2 3">AMC0717</strain>
    </source>
</reference>
<dbReference type="EMBL" id="JACCKS010000002">
    <property type="protein sequence ID" value="NZA36991.1"/>
    <property type="molecule type" value="Genomic_DNA"/>
</dbReference>
<dbReference type="Pfam" id="PF13175">
    <property type="entry name" value="AAA_15"/>
    <property type="match status" value="1"/>
</dbReference>
<dbReference type="InterPro" id="IPR051396">
    <property type="entry name" value="Bact_Antivir_Def_Nuclease"/>
</dbReference>
<gene>
    <name evidence="2" type="ORF">H0N91_02260</name>
</gene>
<accession>A0A853JI87</accession>
<evidence type="ECO:0000313" key="2">
    <source>
        <dbReference type="EMBL" id="NZA36991.1"/>
    </source>
</evidence>